<dbReference type="Gene3D" id="2.130.10.10">
    <property type="entry name" value="YVTN repeat-like/Quinoprotein amine dehydrogenase"/>
    <property type="match status" value="1"/>
</dbReference>
<sequence length="48" mass="5152">MHFGDPVELESAPTDGISDMAFSPFGAGTHLLVTDWAKAISVYDVARK</sequence>
<name>A0A9K3DA72_9EUKA</name>
<dbReference type="InterPro" id="IPR015943">
    <property type="entry name" value="WD40/YVTN_repeat-like_dom_sf"/>
</dbReference>
<organism evidence="1 2">
    <name type="scientific">Kipferlia bialata</name>
    <dbReference type="NCBI Taxonomy" id="797122"/>
    <lineage>
        <taxon>Eukaryota</taxon>
        <taxon>Metamonada</taxon>
        <taxon>Carpediemonas-like organisms</taxon>
        <taxon>Kipferlia</taxon>
    </lineage>
</organism>
<evidence type="ECO:0000313" key="2">
    <source>
        <dbReference type="Proteomes" id="UP000265618"/>
    </source>
</evidence>
<gene>
    <name evidence="1" type="ORF">KIPB_013324</name>
</gene>
<evidence type="ECO:0000313" key="1">
    <source>
        <dbReference type="EMBL" id="GIQ90505.1"/>
    </source>
</evidence>
<comment type="caution">
    <text evidence="1">The sequence shown here is derived from an EMBL/GenBank/DDBJ whole genome shotgun (WGS) entry which is preliminary data.</text>
</comment>
<reference evidence="1 2" key="1">
    <citation type="journal article" date="2018" name="PLoS ONE">
        <title>The draft genome of Kipferlia bialata reveals reductive genome evolution in fornicate parasites.</title>
        <authorList>
            <person name="Tanifuji G."/>
            <person name="Takabayashi S."/>
            <person name="Kume K."/>
            <person name="Takagi M."/>
            <person name="Nakayama T."/>
            <person name="Kamikawa R."/>
            <person name="Inagaki Y."/>
            <person name="Hashimoto T."/>
        </authorList>
    </citation>
    <scope>NUCLEOTIDE SEQUENCE [LARGE SCALE GENOMIC DNA]</scope>
    <source>
        <strain evidence="1">NY0173</strain>
    </source>
</reference>
<dbReference type="AlphaFoldDB" id="A0A9K3DA72"/>
<protein>
    <submittedName>
        <fullName evidence="1">Uncharacterized protein</fullName>
    </submittedName>
</protein>
<dbReference type="EMBL" id="BDIP01006266">
    <property type="protein sequence ID" value="GIQ90505.1"/>
    <property type="molecule type" value="Genomic_DNA"/>
</dbReference>
<accession>A0A9K3DA72</accession>
<keyword evidence="2" id="KW-1185">Reference proteome</keyword>
<dbReference type="Proteomes" id="UP000265618">
    <property type="component" value="Unassembled WGS sequence"/>
</dbReference>
<proteinExistence type="predicted"/>
<dbReference type="OrthoDB" id="10262475at2759"/>
<feature type="non-terminal residue" evidence="1">
    <location>
        <position position="1"/>
    </location>
</feature>